<keyword evidence="2" id="KW-1185">Reference proteome</keyword>
<sequence>MPFVIKDVLQHKRNDRQKREIHEREYLKYLTNLRQQQQQQKNSSYTNQYYLPLKHLNEIERSHIQHEIVKQNQYNRIENENHLLYERLLKARKRTMIDDKNQTYEQNLNTFISKRYQQRYNEYNRIYNDNQILLQRLNNARGNLITKQKCDNDWKNHIEFMKKNCDYPENIDKFITTMNKNEQKQANLYSLKRIIQWNDRHFINEPSKRLTIMPLSMLLNES</sequence>
<protein>
    <submittedName>
        <fullName evidence="1">Uncharacterized protein</fullName>
    </submittedName>
</protein>
<name>A0A814V0U6_9BILA</name>
<accession>A0A814V0U6</accession>
<proteinExistence type="predicted"/>
<dbReference type="Proteomes" id="UP000663870">
    <property type="component" value="Unassembled WGS sequence"/>
</dbReference>
<evidence type="ECO:0000313" key="2">
    <source>
        <dbReference type="Proteomes" id="UP000663870"/>
    </source>
</evidence>
<evidence type="ECO:0000313" key="1">
    <source>
        <dbReference type="EMBL" id="CAF1181850.1"/>
    </source>
</evidence>
<organism evidence="1 2">
    <name type="scientific">Rotaria sordida</name>
    <dbReference type="NCBI Taxonomy" id="392033"/>
    <lineage>
        <taxon>Eukaryota</taxon>
        <taxon>Metazoa</taxon>
        <taxon>Spiralia</taxon>
        <taxon>Gnathifera</taxon>
        <taxon>Rotifera</taxon>
        <taxon>Eurotatoria</taxon>
        <taxon>Bdelloidea</taxon>
        <taxon>Philodinida</taxon>
        <taxon>Philodinidae</taxon>
        <taxon>Rotaria</taxon>
    </lineage>
</organism>
<reference evidence="1" key="1">
    <citation type="submission" date="2021-02" db="EMBL/GenBank/DDBJ databases">
        <authorList>
            <person name="Nowell W R."/>
        </authorList>
    </citation>
    <scope>NUCLEOTIDE SEQUENCE</scope>
</reference>
<dbReference type="AlphaFoldDB" id="A0A814V0U6"/>
<gene>
    <name evidence="1" type="ORF">JXQ802_LOCUS23391</name>
</gene>
<dbReference type="EMBL" id="CAJNOL010000734">
    <property type="protein sequence ID" value="CAF1181850.1"/>
    <property type="molecule type" value="Genomic_DNA"/>
</dbReference>
<comment type="caution">
    <text evidence="1">The sequence shown here is derived from an EMBL/GenBank/DDBJ whole genome shotgun (WGS) entry which is preliminary data.</text>
</comment>